<feature type="domain" description="PAS" evidence="8">
    <location>
        <begin position="562"/>
        <end position="633"/>
    </location>
</feature>
<comment type="caution">
    <text evidence="10">The sequence shown here is derived from an EMBL/GenBank/DDBJ whole genome shotgun (WGS) entry which is preliminary data.</text>
</comment>
<evidence type="ECO:0000313" key="10">
    <source>
        <dbReference type="EMBL" id="PWE18047.1"/>
    </source>
</evidence>
<dbReference type="InterPro" id="IPR004358">
    <property type="entry name" value="Sig_transdc_His_kin-like_C"/>
</dbReference>
<dbReference type="Pfam" id="PF13426">
    <property type="entry name" value="PAS_9"/>
    <property type="match status" value="1"/>
</dbReference>
<feature type="domain" description="PAS" evidence="8">
    <location>
        <begin position="436"/>
        <end position="506"/>
    </location>
</feature>
<dbReference type="PRINTS" id="PR00344">
    <property type="entry name" value="BCTRLSENSOR"/>
</dbReference>
<dbReference type="SMART" id="SM00388">
    <property type="entry name" value="HisKA"/>
    <property type="match status" value="1"/>
</dbReference>
<dbReference type="Pfam" id="PF00512">
    <property type="entry name" value="HisKA"/>
    <property type="match status" value="1"/>
</dbReference>
<feature type="compositionally biased region" description="Polar residues" evidence="6">
    <location>
        <begin position="26"/>
        <end position="35"/>
    </location>
</feature>
<feature type="domain" description="PAC" evidence="9">
    <location>
        <begin position="636"/>
        <end position="688"/>
    </location>
</feature>
<dbReference type="Pfam" id="PF02518">
    <property type="entry name" value="HATPase_c"/>
    <property type="match status" value="1"/>
</dbReference>
<accession>A0A2U2BVM8</accession>
<keyword evidence="4" id="KW-0808">Transferase</keyword>
<dbReference type="SUPFAM" id="SSF47384">
    <property type="entry name" value="Homodimeric domain of signal transducing histidine kinase"/>
    <property type="match status" value="1"/>
</dbReference>
<dbReference type="InterPro" id="IPR013655">
    <property type="entry name" value="PAS_fold_3"/>
</dbReference>
<dbReference type="InterPro" id="IPR036890">
    <property type="entry name" value="HATPase_C_sf"/>
</dbReference>
<dbReference type="AlphaFoldDB" id="A0A2U2BVM8"/>
<dbReference type="NCBIfam" id="TIGR00229">
    <property type="entry name" value="sensory_box"/>
    <property type="match status" value="3"/>
</dbReference>
<dbReference type="Proteomes" id="UP000245168">
    <property type="component" value="Unassembled WGS sequence"/>
</dbReference>
<dbReference type="CDD" id="cd00082">
    <property type="entry name" value="HisKA"/>
    <property type="match status" value="1"/>
</dbReference>
<evidence type="ECO:0000256" key="4">
    <source>
        <dbReference type="ARBA" id="ARBA00022679"/>
    </source>
</evidence>
<evidence type="ECO:0000313" key="11">
    <source>
        <dbReference type="Proteomes" id="UP000245168"/>
    </source>
</evidence>
<dbReference type="PROSITE" id="PS50112">
    <property type="entry name" value="PAS"/>
    <property type="match status" value="2"/>
</dbReference>
<evidence type="ECO:0000256" key="6">
    <source>
        <dbReference type="SAM" id="MobiDB-lite"/>
    </source>
</evidence>
<evidence type="ECO:0000259" key="7">
    <source>
        <dbReference type="PROSITE" id="PS50109"/>
    </source>
</evidence>
<dbReference type="EMBL" id="QEXV01000001">
    <property type="protein sequence ID" value="PWE18047.1"/>
    <property type="molecule type" value="Genomic_DNA"/>
</dbReference>
<dbReference type="InterPro" id="IPR003594">
    <property type="entry name" value="HATPase_dom"/>
</dbReference>
<keyword evidence="3" id="KW-0597">Phosphoprotein</keyword>
<dbReference type="Gene3D" id="3.30.565.10">
    <property type="entry name" value="Histidine kinase-like ATPase, C-terminal domain"/>
    <property type="match status" value="1"/>
</dbReference>
<name>A0A2U2BVM8_9PROT</name>
<dbReference type="Gene3D" id="1.10.287.130">
    <property type="match status" value="1"/>
</dbReference>
<dbReference type="SUPFAM" id="SSF55785">
    <property type="entry name" value="PYP-like sensor domain (PAS domain)"/>
    <property type="match status" value="5"/>
</dbReference>
<dbReference type="PANTHER" id="PTHR43304:SF1">
    <property type="entry name" value="PAC DOMAIN-CONTAINING PROTEIN"/>
    <property type="match status" value="1"/>
</dbReference>
<dbReference type="SMART" id="SM00086">
    <property type="entry name" value="PAC"/>
    <property type="match status" value="4"/>
</dbReference>
<comment type="catalytic activity">
    <reaction evidence="1">
        <text>ATP + protein L-histidine = ADP + protein N-phospho-L-histidine.</text>
        <dbReference type="EC" id="2.7.13.3"/>
    </reaction>
</comment>
<evidence type="ECO:0000256" key="1">
    <source>
        <dbReference type="ARBA" id="ARBA00000085"/>
    </source>
</evidence>
<organism evidence="10 11">
    <name type="scientific">Marinicauda salina</name>
    <dbReference type="NCBI Taxonomy" id="2135793"/>
    <lineage>
        <taxon>Bacteria</taxon>
        <taxon>Pseudomonadati</taxon>
        <taxon>Pseudomonadota</taxon>
        <taxon>Alphaproteobacteria</taxon>
        <taxon>Maricaulales</taxon>
        <taxon>Maricaulaceae</taxon>
        <taxon>Marinicauda</taxon>
    </lineage>
</organism>
<dbReference type="EC" id="2.7.13.3" evidence="2"/>
<dbReference type="CDD" id="cd00130">
    <property type="entry name" value="PAS"/>
    <property type="match status" value="4"/>
</dbReference>
<dbReference type="GO" id="GO:0000155">
    <property type="term" value="F:phosphorelay sensor kinase activity"/>
    <property type="evidence" value="ECO:0007669"/>
    <property type="project" value="InterPro"/>
</dbReference>
<reference evidence="11" key="1">
    <citation type="submission" date="2018-05" db="EMBL/GenBank/DDBJ databases">
        <authorList>
            <person name="Liu B.-T."/>
        </authorList>
    </citation>
    <scope>NUCLEOTIDE SEQUENCE [LARGE SCALE GENOMIC DNA]</scope>
    <source>
        <strain evidence="11">WD6-1</strain>
    </source>
</reference>
<feature type="domain" description="PAC" evidence="9">
    <location>
        <begin position="509"/>
        <end position="561"/>
    </location>
</feature>
<dbReference type="PROSITE" id="PS50109">
    <property type="entry name" value="HIS_KIN"/>
    <property type="match status" value="1"/>
</dbReference>
<evidence type="ECO:0000259" key="9">
    <source>
        <dbReference type="PROSITE" id="PS50113"/>
    </source>
</evidence>
<dbReference type="InterPro" id="IPR036097">
    <property type="entry name" value="HisK_dim/P_sf"/>
</dbReference>
<keyword evidence="11" id="KW-1185">Reference proteome</keyword>
<dbReference type="InterPro" id="IPR000014">
    <property type="entry name" value="PAS"/>
</dbReference>
<evidence type="ECO:0000259" key="8">
    <source>
        <dbReference type="PROSITE" id="PS50112"/>
    </source>
</evidence>
<dbReference type="InterPro" id="IPR003661">
    <property type="entry name" value="HisK_dim/P_dom"/>
</dbReference>
<proteinExistence type="predicted"/>
<sequence length="925" mass="102659">MEILRLENGRGGVRQADGSPHMASPAHNSPCSPHGQSTGRLSALCCAARESARSRPGSMTEASPRSAVPAALFEALPDPCAVIDGQGRITAANQAMRDFLGADSEALNGAGLETFLADPLDNAPAPWLRAEAPADPVRLAFLDAAGSARPAQVRVLELDGERAVLARPVALNAEAPGASEGPQRARLETRLSQAVQGGELAPWFFDFTAGQGHVDEVRRGRGTRRRPIIPDDWRANMHPEDSGRVYAAFLGLREGRRFDESYRTRSETGEWAWKRCFGAPLPDDPSRAAGFVRDITEFKALEAEAAQHQRDLNEAVEAGLLGLWTVNHVTGRRTARGRILEWMGHAPEEIELDRGEWAALLHPEDHPRVREAFADMAEGGRVYTFDCRVRAPDGWRWVRTEGRPVAYGVDGSVNRSAGVIIDISDERAYADALRRERDRLDEIYRNTPAMMHTIDVEGRIVEVSDYWLTHLGYAREEVVGRPAPEFLVEADRPEARRRIRDIWKHGAVHRRPARFLTRDGEVVEVEVSGVVERDSSGSARYAHAIFVDVTERNRLEAALRAEKTRFETVYRNSPAMLHTIDPEGRTTMVSDYWVERTGYARDEAVGRPGWSFMIPEDQARVRDEIIPEVVRAGRISNAPVRMRTKTGDDIELRLSAFLERDADGQPVAAHGVFNDVTDLNQAHRALERHAAELERTNRELGRFATVASHDLQEPLRKISAFASLLRRRYEGELDADGDRALGFLVDATGRMRRLIDDLLAYSRASNRPLDAEPLDLNALVAAVLSELEMSIEESAARVSVADLPEIRADRTLIRLLFQNLISNAIKYRKNSGPEIRIDAERSEAGWTFCVSDDGIGFEQKFAEKVFAPFQRLHTRDAYEGSGIGLAICQQAVERHGGTIRVDSAPGEGARFYFTLPDSAADEDAA</sequence>
<keyword evidence="5" id="KW-0418">Kinase</keyword>
<dbReference type="InterPro" id="IPR005467">
    <property type="entry name" value="His_kinase_dom"/>
</dbReference>
<evidence type="ECO:0000256" key="2">
    <source>
        <dbReference type="ARBA" id="ARBA00012438"/>
    </source>
</evidence>
<dbReference type="FunFam" id="3.30.565.10:FF:000006">
    <property type="entry name" value="Sensor histidine kinase WalK"/>
    <property type="match status" value="1"/>
</dbReference>
<dbReference type="InterPro" id="IPR001610">
    <property type="entry name" value="PAC"/>
</dbReference>
<dbReference type="SUPFAM" id="SSF55874">
    <property type="entry name" value="ATPase domain of HSP90 chaperone/DNA topoisomerase II/histidine kinase"/>
    <property type="match status" value="1"/>
</dbReference>
<protein>
    <recommendedName>
        <fullName evidence="2">histidine kinase</fullName>
        <ecNumber evidence="2">2.7.13.3</ecNumber>
    </recommendedName>
</protein>
<dbReference type="InterPro" id="IPR035965">
    <property type="entry name" value="PAS-like_dom_sf"/>
</dbReference>
<dbReference type="SMART" id="SM00091">
    <property type="entry name" value="PAS"/>
    <property type="match status" value="4"/>
</dbReference>
<dbReference type="PANTHER" id="PTHR43304">
    <property type="entry name" value="PHYTOCHROME-LIKE PROTEIN CPH1"/>
    <property type="match status" value="1"/>
</dbReference>
<dbReference type="InterPro" id="IPR000700">
    <property type="entry name" value="PAS-assoc_C"/>
</dbReference>
<feature type="region of interest" description="Disordered" evidence="6">
    <location>
        <begin position="1"/>
        <end position="35"/>
    </location>
</feature>
<evidence type="ECO:0000256" key="3">
    <source>
        <dbReference type="ARBA" id="ARBA00022553"/>
    </source>
</evidence>
<dbReference type="PROSITE" id="PS50113">
    <property type="entry name" value="PAC"/>
    <property type="match status" value="2"/>
</dbReference>
<gene>
    <name evidence="10" type="ORF">DDZ18_00045</name>
</gene>
<dbReference type="Pfam" id="PF08447">
    <property type="entry name" value="PAS_3"/>
    <property type="match status" value="2"/>
</dbReference>
<dbReference type="Gene3D" id="3.30.450.20">
    <property type="entry name" value="PAS domain"/>
    <property type="match status" value="5"/>
</dbReference>
<dbReference type="InterPro" id="IPR013656">
    <property type="entry name" value="PAS_4"/>
</dbReference>
<evidence type="ECO:0000256" key="5">
    <source>
        <dbReference type="ARBA" id="ARBA00022777"/>
    </source>
</evidence>
<dbReference type="SMART" id="SM00387">
    <property type="entry name" value="HATPase_c"/>
    <property type="match status" value="1"/>
</dbReference>
<dbReference type="InterPro" id="IPR052162">
    <property type="entry name" value="Sensor_kinase/Photoreceptor"/>
</dbReference>
<dbReference type="Pfam" id="PF08448">
    <property type="entry name" value="PAS_4"/>
    <property type="match status" value="2"/>
</dbReference>
<feature type="domain" description="Histidine kinase" evidence="7">
    <location>
        <begin position="706"/>
        <end position="919"/>
    </location>
</feature>